<evidence type="ECO:0000259" key="6">
    <source>
        <dbReference type="Pfam" id="PF25005"/>
    </source>
</evidence>
<dbReference type="GO" id="GO:0000811">
    <property type="term" value="C:GINS complex"/>
    <property type="evidence" value="ECO:0007669"/>
    <property type="project" value="TreeGrafter"/>
</dbReference>
<dbReference type="PANTHER" id="PTHR12772:SF0">
    <property type="entry name" value="DNA REPLICATION COMPLEX GINS PROTEIN PSF2"/>
    <property type="match status" value="1"/>
</dbReference>
<dbReference type="VEuPathDB" id="MicrosporidiaDB:THOM_2611"/>
<dbReference type="Gene3D" id="3.40.5.50">
    <property type="match status" value="1"/>
</dbReference>
<dbReference type="Pfam" id="PF05916">
    <property type="entry name" value="Sld5"/>
    <property type="match status" value="1"/>
</dbReference>
<dbReference type="GO" id="GO:0000727">
    <property type="term" value="P:double-strand break repair via break-induced replication"/>
    <property type="evidence" value="ECO:0007669"/>
    <property type="project" value="TreeGrafter"/>
</dbReference>
<evidence type="ECO:0000313" key="7">
    <source>
        <dbReference type="EMBL" id="ELQ74464.1"/>
    </source>
</evidence>
<protein>
    <submittedName>
        <fullName evidence="7">Uncharacterized protein</fullName>
    </submittedName>
</protein>
<dbReference type="CDD" id="cd21694">
    <property type="entry name" value="GINS_B_Psf2"/>
    <property type="match status" value="1"/>
</dbReference>
<dbReference type="InterPro" id="IPR036224">
    <property type="entry name" value="GINS_bundle-like_dom_sf"/>
</dbReference>
<comment type="subcellular location">
    <subcellularLocation>
        <location evidence="1">Nucleus</location>
    </subcellularLocation>
</comment>
<keyword evidence="8" id="KW-1185">Reference proteome</keyword>
<dbReference type="Gene3D" id="1.20.58.1020">
    <property type="match status" value="1"/>
</dbReference>
<dbReference type="InterPro" id="IPR021151">
    <property type="entry name" value="GINS_A"/>
</dbReference>
<evidence type="ECO:0000256" key="1">
    <source>
        <dbReference type="ARBA" id="ARBA00004123"/>
    </source>
</evidence>
<dbReference type="PANTHER" id="PTHR12772">
    <property type="entry name" value="DNA REPLICATION COMPLEX GINS PROTEIN PSF2"/>
    <property type="match status" value="1"/>
</dbReference>
<dbReference type="AlphaFoldDB" id="L7JSQ9"/>
<evidence type="ECO:0000256" key="3">
    <source>
        <dbReference type="ARBA" id="ARBA00022705"/>
    </source>
</evidence>
<sequence>MSPDELKLLAYHQEIEIHPSTNLPTLHLLETDYGPLSPHISAKVPIHTALFLHNTNLCKIPLPFFLSLDYLRAVKQAEKQHVNEYSPIYPYIFEVYDDLLRCVDGRVEEIRMVISEIKDIRMEKSRRGLVSIDGRALNLNNLTVYEYEQLKSMILDGMEMALKMEK</sequence>
<dbReference type="InterPro" id="IPR007257">
    <property type="entry name" value="GINS_Psf2"/>
</dbReference>
<reference evidence="7 8" key="1">
    <citation type="journal article" date="2012" name="PLoS Pathog.">
        <title>The genome of the obligate intracellular parasite Trachipleistophora hominis: new insights into microsporidian genome dynamics and reductive evolution.</title>
        <authorList>
            <person name="Heinz E."/>
            <person name="Williams T.A."/>
            <person name="Nakjang S."/>
            <person name="Noel C.J."/>
            <person name="Swan D.C."/>
            <person name="Goldberg A.V."/>
            <person name="Harris S.R."/>
            <person name="Weinmaier T."/>
            <person name="Markert S."/>
            <person name="Becher D."/>
            <person name="Bernhardt J."/>
            <person name="Dagan T."/>
            <person name="Hacker C."/>
            <person name="Lucocq J.M."/>
            <person name="Schweder T."/>
            <person name="Rattei T."/>
            <person name="Hall N."/>
            <person name="Hirt R.P."/>
            <person name="Embley T.M."/>
        </authorList>
    </citation>
    <scope>NUCLEOTIDE SEQUENCE [LARGE SCALE GENOMIC DNA]</scope>
</reference>
<dbReference type="SUPFAM" id="SSF160059">
    <property type="entry name" value="PriA/YqbF domain"/>
    <property type="match status" value="1"/>
</dbReference>
<keyword evidence="4" id="KW-0539">Nucleus</keyword>
<dbReference type="GO" id="GO:0006260">
    <property type="term" value="P:DNA replication"/>
    <property type="evidence" value="ECO:0007669"/>
    <property type="project" value="UniProtKB-KW"/>
</dbReference>
<dbReference type="Pfam" id="PF25005">
    <property type="entry name" value="PSF2_N"/>
    <property type="match status" value="1"/>
</dbReference>
<feature type="domain" description="DNA replication complex GINS protein PSF2 N-terminal" evidence="6">
    <location>
        <begin position="2"/>
        <end position="60"/>
    </location>
</feature>
<dbReference type="InterPro" id="IPR056784">
    <property type="entry name" value="PSF2_N"/>
</dbReference>
<dbReference type="STRING" id="72359.L7JSQ9"/>
<dbReference type="SUPFAM" id="SSF158573">
    <property type="entry name" value="GINS helical bundle-like"/>
    <property type="match status" value="1"/>
</dbReference>
<dbReference type="HOGENOM" id="CLU_078274_3_1_1"/>
<keyword evidence="3" id="KW-0235">DNA replication</keyword>
<organism evidence="7 8">
    <name type="scientific">Trachipleistophora hominis</name>
    <name type="common">Microsporidian parasite</name>
    <dbReference type="NCBI Taxonomy" id="72359"/>
    <lineage>
        <taxon>Eukaryota</taxon>
        <taxon>Fungi</taxon>
        <taxon>Fungi incertae sedis</taxon>
        <taxon>Microsporidia</taxon>
        <taxon>Pleistophoridae</taxon>
        <taxon>Trachipleistophora</taxon>
    </lineage>
</organism>
<evidence type="ECO:0000259" key="5">
    <source>
        <dbReference type="Pfam" id="PF05916"/>
    </source>
</evidence>
<dbReference type="FunCoup" id="L7JSQ9">
    <property type="interactions" value="139"/>
</dbReference>
<dbReference type="EMBL" id="JH994039">
    <property type="protein sequence ID" value="ELQ74464.1"/>
    <property type="molecule type" value="Genomic_DNA"/>
</dbReference>
<dbReference type="Proteomes" id="UP000011185">
    <property type="component" value="Unassembled WGS sequence"/>
</dbReference>
<gene>
    <name evidence="7" type="ORF">THOM_2611</name>
</gene>
<accession>L7JSQ9</accession>
<dbReference type="OMA" id="GPYYMEL"/>
<name>L7JSQ9_TRAHO</name>
<evidence type="ECO:0000256" key="4">
    <source>
        <dbReference type="ARBA" id="ARBA00023242"/>
    </source>
</evidence>
<comment type="similarity">
    <text evidence="2">Belongs to the GINS2/PSF2 family.</text>
</comment>
<dbReference type="OrthoDB" id="1938138at2759"/>
<dbReference type="InParanoid" id="L7JSQ9"/>
<feature type="domain" description="GINS subunit" evidence="5">
    <location>
        <begin position="66"/>
        <end position="160"/>
    </location>
</feature>
<evidence type="ECO:0000256" key="2">
    <source>
        <dbReference type="ARBA" id="ARBA00010565"/>
    </source>
</evidence>
<proteinExistence type="inferred from homology"/>
<evidence type="ECO:0000313" key="8">
    <source>
        <dbReference type="Proteomes" id="UP000011185"/>
    </source>
</evidence>